<organism evidence="2 3">
    <name type="scientific">Odocoileus virginianus</name>
    <name type="common">White-tailed deer</name>
    <dbReference type="NCBI Taxonomy" id="9874"/>
    <lineage>
        <taxon>Eukaryota</taxon>
        <taxon>Metazoa</taxon>
        <taxon>Chordata</taxon>
        <taxon>Craniata</taxon>
        <taxon>Vertebrata</taxon>
        <taxon>Euteleostomi</taxon>
        <taxon>Mammalia</taxon>
        <taxon>Eutheria</taxon>
        <taxon>Laurasiatheria</taxon>
        <taxon>Artiodactyla</taxon>
        <taxon>Ruminantia</taxon>
        <taxon>Pecora</taxon>
        <taxon>Cervidae</taxon>
        <taxon>Odocoileinae</taxon>
        <taxon>Odocoileus</taxon>
    </lineage>
</organism>
<proteinExistence type="predicted"/>
<dbReference type="Proteomes" id="UP001652640">
    <property type="component" value="Chromosome 1"/>
</dbReference>
<feature type="region of interest" description="Disordered" evidence="1">
    <location>
        <begin position="15"/>
        <end position="70"/>
    </location>
</feature>
<reference evidence="2" key="1">
    <citation type="journal article" date="2022" name="J. Hered.">
        <title>A De Novo Chromosome-Level Genome Assembly of the White-Tailed Deer, Odocoileus Virginianus.</title>
        <authorList>
            <person name="London E.W."/>
            <person name="Roca A.L."/>
            <person name="Novakofski J.E."/>
            <person name="Mateus-Pinilla N.E."/>
        </authorList>
    </citation>
    <scope>NUCLEOTIDE SEQUENCE [LARGE SCALE GENOMIC DNA]</scope>
</reference>
<accession>A0ABM4I3D1</accession>
<evidence type="ECO:0000313" key="3">
    <source>
        <dbReference type="RefSeq" id="XP_070322328.1"/>
    </source>
</evidence>
<name>A0ABM4I3D1_ODOVR</name>
<feature type="compositionally biased region" description="Pro residues" evidence="1">
    <location>
        <begin position="94"/>
        <end position="106"/>
    </location>
</feature>
<dbReference type="GeneID" id="139034734"/>
<feature type="region of interest" description="Disordered" evidence="1">
    <location>
        <begin position="92"/>
        <end position="139"/>
    </location>
</feature>
<reference evidence="3" key="2">
    <citation type="submission" date="2025-08" db="UniProtKB">
        <authorList>
            <consortium name="RefSeq"/>
        </authorList>
    </citation>
    <scope>IDENTIFICATION</scope>
    <source>
        <tissue evidence="3">Tongue muscle</tissue>
    </source>
</reference>
<sequence length="204" mass="22222">MRGWKILETRACSSWVPEGKSGVPSPPADASPPDSTTTAQRPSRKSYRPGTPHLFGKRERAPSPPSAWGSCGPPDLVLVRKFHLEAAARNCSPRPRPNLLPWPPSEPRTERLLAPPPRSRGNMEEKGTASGRWGGWRRGGPARCKAGPLSPVGISAMNYTFQSMMNLVSMMTVGSRDFHDQDGRALGPPIAKLRNAPCLPEHPH</sequence>
<keyword evidence="2" id="KW-1185">Reference proteome</keyword>
<dbReference type="RefSeq" id="XP_070322328.1">
    <property type="nucleotide sequence ID" value="XM_070466227.1"/>
</dbReference>
<gene>
    <name evidence="3" type="primary">LOC139034734</name>
</gene>
<feature type="region of interest" description="Disordered" evidence="1">
    <location>
        <begin position="180"/>
        <end position="204"/>
    </location>
</feature>
<evidence type="ECO:0000313" key="2">
    <source>
        <dbReference type="Proteomes" id="UP001652640"/>
    </source>
</evidence>
<evidence type="ECO:0000256" key="1">
    <source>
        <dbReference type="SAM" id="MobiDB-lite"/>
    </source>
</evidence>
<protein>
    <submittedName>
        <fullName evidence="3">Uncharacterized protein isoform X1</fullName>
    </submittedName>
</protein>